<feature type="compositionally biased region" description="Basic and acidic residues" evidence="1">
    <location>
        <begin position="15"/>
        <end position="29"/>
    </location>
</feature>
<sequence length="94" mass="10829">MDSVPNPPLPPNPYDLKKEKKKNEPFSRIDKNIKVDPKFASNEYVSISYSQRAHEDLIVTKGKGFTKEKNKKKRGNFRAGVIDITEKKAVYFDD</sequence>
<feature type="domain" description="Srp40 C-terminal" evidence="2">
    <location>
        <begin position="25"/>
        <end position="92"/>
    </location>
</feature>
<dbReference type="STRING" id="452589.G9NXC5"/>
<dbReference type="InterPro" id="IPR039191">
    <property type="entry name" value="Nopp140-like"/>
</dbReference>
<feature type="compositionally biased region" description="Pro residues" evidence="1">
    <location>
        <begin position="1"/>
        <end position="13"/>
    </location>
</feature>
<evidence type="ECO:0000259" key="2">
    <source>
        <dbReference type="Pfam" id="PF05022"/>
    </source>
</evidence>
<dbReference type="PANTHER" id="PTHR23216">
    <property type="entry name" value="NUCLEOLAR AND COILED-BODY PHOSPHOPROTEIN 1"/>
    <property type="match status" value="1"/>
</dbReference>
<dbReference type="Pfam" id="PF05022">
    <property type="entry name" value="SRP40_C"/>
    <property type="match status" value="1"/>
</dbReference>
<organism evidence="3 4">
    <name type="scientific">Hypocrea atroviridis (strain ATCC 20476 / IMI 206040)</name>
    <name type="common">Trichoderma atroviride</name>
    <dbReference type="NCBI Taxonomy" id="452589"/>
    <lineage>
        <taxon>Eukaryota</taxon>
        <taxon>Fungi</taxon>
        <taxon>Dikarya</taxon>
        <taxon>Ascomycota</taxon>
        <taxon>Pezizomycotina</taxon>
        <taxon>Sordariomycetes</taxon>
        <taxon>Hypocreomycetidae</taxon>
        <taxon>Hypocreales</taxon>
        <taxon>Hypocreaceae</taxon>
        <taxon>Trichoderma</taxon>
    </lineage>
</organism>
<dbReference type="PANTHER" id="PTHR23216:SF1">
    <property type="entry name" value="NUCLEOLAR AND COILED-BODY PHOSPHOPROTEIN 1"/>
    <property type="match status" value="1"/>
</dbReference>
<comment type="caution">
    <text evidence="3">The sequence shown here is derived from an EMBL/GenBank/DDBJ whole genome shotgun (WGS) entry which is preliminary data.</text>
</comment>
<dbReference type="AlphaFoldDB" id="G9NXC5"/>
<dbReference type="GO" id="GO:0005654">
    <property type="term" value="C:nucleoplasm"/>
    <property type="evidence" value="ECO:0007669"/>
    <property type="project" value="TreeGrafter"/>
</dbReference>
<dbReference type="HOGENOM" id="CLU_185458_0_0_1"/>
<dbReference type="eggNOG" id="KOG2992">
    <property type="taxonomic scope" value="Eukaryota"/>
</dbReference>
<protein>
    <recommendedName>
        <fullName evidence="2">Srp40 C-terminal domain-containing protein</fullName>
    </recommendedName>
</protein>
<name>G9NXC5_HYPAI</name>
<feature type="region of interest" description="Disordered" evidence="1">
    <location>
        <begin position="1"/>
        <end position="29"/>
    </location>
</feature>
<evidence type="ECO:0000313" key="3">
    <source>
        <dbReference type="EMBL" id="EHK44736.1"/>
    </source>
</evidence>
<evidence type="ECO:0000313" key="4">
    <source>
        <dbReference type="Proteomes" id="UP000005426"/>
    </source>
</evidence>
<dbReference type="GO" id="GO:0005730">
    <property type="term" value="C:nucleolus"/>
    <property type="evidence" value="ECO:0007669"/>
    <property type="project" value="InterPro"/>
</dbReference>
<reference evidence="3 4" key="1">
    <citation type="journal article" date="2011" name="Genome Biol.">
        <title>Comparative genome sequence analysis underscores mycoparasitism as the ancestral life style of Trichoderma.</title>
        <authorList>
            <person name="Kubicek C.P."/>
            <person name="Herrera-Estrella A."/>
            <person name="Seidl-Seiboth V."/>
            <person name="Martinez D.A."/>
            <person name="Druzhinina I.S."/>
            <person name="Thon M."/>
            <person name="Zeilinger S."/>
            <person name="Casas-Flores S."/>
            <person name="Horwitz B.A."/>
            <person name="Mukherjee P.K."/>
            <person name="Mukherjee M."/>
            <person name="Kredics L."/>
            <person name="Alcaraz L.D."/>
            <person name="Aerts A."/>
            <person name="Antal Z."/>
            <person name="Atanasova L."/>
            <person name="Cervantes-Badillo M.G."/>
            <person name="Challacombe J."/>
            <person name="Chertkov O."/>
            <person name="McCluskey K."/>
            <person name="Coulpier F."/>
            <person name="Deshpande N."/>
            <person name="von Doehren H."/>
            <person name="Ebbole D.J."/>
            <person name="Esquivel-Naranjo E.U."/>
            <person name="Fekete E."/>
            <person name="Flipphi M."/>
            <person name="Glaser F."/>
            <person name="Gomez-Rodriguez E.Y."/>
            <person name="Gruber S."/>
            <person name="Han C."/>
            <person name="Henrissat B."/>
            <person name="Hermosa R."/>
            <person name="Hernandez-Onate M."/>
            <person name="Karaffa L."/>
            <person name="Kosti I."/>
            <person name="Le Crom S."/>
            <person name="Lindquist E."/>
            <person name="Lucas S."/>
            <person name="Luebeck M."/>
            <person name="Luebeck P.S."/>
            <person name="Margeot A."/>
            <person name="Metz B."/>
            <person name="Misra M."/>
            <person name="Nevalainen H."/>
            <person name="Omann M."/>
            <person name="Packer N."/>
            <person name="Perrone G."/>
            <person name="Uresti-Rivera E.E."/>
            <person name="Salamov A."/>
            <person name="Schmoll M."/>
            <person name="Seiboth B."/>
            <person name="Shapiro H."/>
            <person name="Sukno S."/>
            <person name="Tamayo-Ramos J.A."/>
            <person name="Tisch D."/>
            <person name="Wiest A."/>
            <person name="Wilkinson H.H."/>
            <person name="Zhang M."/>
            <person name="Coutinho P.M."/>
            <person name="Kenerley C.M."/>
            <person name="Monte E."/>
            <person name="Baker S.E."/>
            <person name="Grigoriev I.V."/>
        </authorList>
    </citation>
    <scope>NUCLEOTIDE SEQUENCE [LARGE SCALE GENOMIC DNA]</scope>
    <source>
        <strain evidence="4">ATCC 20476 / IMI 206040</strain>
    </source>
</reference>
<evidence type="ECO:0000256" key="1">
    <source>
        <dbReference type="SAM" id="MobiDB-lite"/>
    </source>
</evidence>
<dbReference type="GeneID" id="25778884"/>
<keyword evidence="4" id="KW-1185">Reference proteome</keyword>
<dbReference type="OrthoDB" id="5599646at2759"/>
<proteinExistence type="predicted"/>
<dbReference type="KEGG" id="tatv:25778884"/>
<gene>
    <name evidence="3" type="ORF">TRIATDRAFT_256968</name>
</gene>
<dbReference type="InterPro" id="IPR007718">
    <property type="entry name" value="Srp40_C"/>
</dbReference>
<accession>G9NXC5</accession>
<dbReference type="Proteomes" id="UP000005426">
    <property type="component" value="Unassembled WGS sequence"/>
</dbReference>
<dbReference type="EMBL" id="ABDG02000024">
    <property type="protein sequence ID" value="EHK44736.1"/>
    <property type="molecule type" value="Genomic_DNA"/>
</dbReference>